<organism evidence="3 4">
    <name type="scientific">Bacillus swezeyi</name>
    <dbReference type="NCBI Taxonomy" id="1925020"/>
    <lineage>
        <taxon>Bacteria</taxon>
        <taxon>Bacillati</taxon>
        <taxon>Bacillota</taxon>
        <taxon>Bacilli</taxon>
        <taxon>Bacillales</taxon>
        <taxon>Bacillaceae</taxon>
        <taxon>Bacillus</taxon>
    </lineage>
</organism>
<evidence type="ECO:0000256" key="2">
    <source>
        <dbReference type="SAM" id="Phobius"/>
    </source>
</evidence>
<feature type="compositionally biased region" description="Basic and acidic residues" evidence="1">
    <location>
        <begin position="29"/>
        <end position="56"/>
    </location>
</feature>
<keyword evidence="2" id="KW-1133">Transmembrane helix</keyword>
<dbReference type="AlphaFoldDB" id="A0A1R1RUC3"/>
<gene>
    <name evidence="3" type="ORF">BW143_06205</name>
</gene>
<dbReference type="RefSeq" id="WP_076761910.1">
    <property type="nucleotide sequence ID" value="NZ_CP133085.1"/>
</dbReference>
<dbReference type="GeneID" id="92790668"/>
<feature type="region of interest" description="Disordered" evidence="1">
    <location>
        <begin position="29"/>
        <end position="106"/>
    </location>
</feature>
<accession>A0A1R1QS62</accession>
<reference evidence="3 4" key="1">
    <citation type="submission" date="2017-01" db="EMBL/GenBank/DDBJ databases">
        <title>Bacillus phylogenomics.</title>
        <authorList>
            <person name="Dunlap C."/>
        </authorList>
    </citation>
    <scope>NUCLEOTIDE SEQUENCE [LARGE SCALE GENOMIC DNA]</scope>
    <source>
        <strain evidence="3 4">NRRL B-41282</strain>
    </source>
</reference>
<keyword evidence="2" id="KW-0472">Membrane</keyword>
<feature type="transmembrane region" description="Helical" evidence="2">
    <location>
        <begin position="6"/>
        <end position="27"/>
    </location>
</feature>
<dbReference type="Proteomes" id="UP000187367">
    <property type="component" value="Unassembled WGS sequence"/>
</dbReference>
<proteinExistence type="predicted"/>
<name>A0A1R1RUC3_9BACI</name>
<dbReference type="OrthoDB" id="1798639at2"/>
<feature type="compositionally biased region" description="Basic and acidic residues" evidence="1">
    <location>
        <begin position="78"/>
        <end position="88"/>
    </location>
</feature>
<dbReference type="EMBL" id="MTJL01000010">
    <property type="protein sequence ID" value="OMI07485.1"/>
    <property type="molecule type" value="Genomic_DNA"/>
</dbReference>
<evidence type="ECO:0000313" key="3">
    <source>
        <dbReference type="EMBL" id="OMI07485.1"/>
    </source>
</evidence>
<comment type="caution">
    <text evidence="3">The sequence shown here is derived from an EMBL/GenBank/DDBJ whole genome shotgun (WGS) entry which is preliminary data.</text>
</comment>
<evidence type="ECO:0000256" key="1">
    <source>
        <dbReference type="SAM" id="MobiDB-lite"/>
    </source>
</evidence>
<sequence length="145" mass="16350">MLDILFDNPIIMAAIIGIISVIFNKIGKNDESEEKNRKPASERPKTQAPKQPEKRRQTAGKAAPQPAAMKKSNDLVTELERIKADAERSMPAVERSIKKKSSQMMKPKKELLDMNKNTVVQGIVLGEVFGPPRARKPYDTMRRRP</sequence>
<protein>
    <submittedName>
        <fullName evidence="3">Uncharacterized protein</fullName>
    </submittedName>
</protein>
<keyword evidence="2" id="KW-0812">Transmembrane</keyword>
<accession>A0A1R1RUC3</accession>
<evidence type="ECO:0000313" key="4">
    <source>
        <dbReference type="Proteomes" id="UP000187367"/>
    </source>
</evidence>
<keyword evidence="4" id="KW-1185">Reference proteome</keyword>